<evidence type="ECO:0000256" key="2">
    <source>
        <dbReference type="ARBA" id="ARBA00006217"/>
    </source>
</evidence>
<accession>A0ABR5AEK8</accession>
<keyword evidence="8" id="KW-1185">Reference proteome</keyword>
<organism evidence="7 8">
    <name type="scientific">Gordoniibacillus kamchatkensis</name>
    <dbReference type="NCBI Taxonomy" id="1590651"/>
    <lineage>
        <taxon>Bacteria</taxon>
        <taxon>Bacillati</taxon>
        <taxon>Bacillota</taxon>
        <taxon>Bacilli</taxon>
        <taxon>Bacillales</taxon>
        <taxon>Paenibacillaceae</taxon>
        <taxon>Gordoniibacillus</taxon>
    </lineage>
</organism>
<proteinExistence type="inferred from homology"/>
<dbReference type="SUPFAM" id="SSF53056">
    <property type="entry name" value="beta-carbonic anhydrase, cab"/>
    <property type="match status" value="1"/>
</dbReference>
<dbReference type="EC" id="4.2.1.1" evidence="3"/>
<keyword evidence="5" id="KW-0862">Zinc</keyword>
<dbReference type="SMART" id="SM00947">
    <property type="entry name" value="Pro_CA"/>
    <property type="match status" value="1"/>
</dbReference>
<evidence type="ECO:0000256" key="3">
    <source>
        <dbReference type="ARBA" id="ARBA00012925"/>
    </source>
</evidence>
<evidence type="ECO:0000256" key="5">
    <source>
        <dbReference type="ARBA" id="ARBA00022833"/>
    </source>
</evidence>
<evidence type="ECO:0000256" key="1">
    <source>
        <dbReference type="ARBA" id="ARBA00001947"/>
    </source>
</evidence>
<dbReference type="Gene3D" id="3.40.1050.10">
    <property type="entry name" value="Carbonic anhydrase"/>
    <property type="match status" value="1"/>
</dbReference>
<protein>
    <recommendedName>
        <fullName evidence="3">carbonic anhydrase</fullName>
        <ecNumber evidence="3">4.2.1.1</ecNumber>
    </recommendedName>
</protein>
<sequence length="193" mass="21475">MSLISEIMEYNKSFVENKEYEQFLTDKFPDKKMVIITCMDTRLTELLPRAMNLHNGDAKVIKSAGAVVSHPFGSIMRSVVVAVYQLEADEVLVIGHHDCGMTGLNPDQVLDRAKARGVTDEMVNLLKHAGINLNSWLTGFDNVEDSVKQSVNMIRNHPLMPKKIPVHGLIVHPQTGKLDLVDDGYAYAAASRE</sequence>
<dbReference type="CDD" id="cd03379">
    <property type="entry name" value="beta_CA_cladeD"/>
    <property type="match status" value="1"/>
</dbReference>
<dbReference type="Proteomes" id="UP000031967">
    <property type="component" value="Unassembled WGS sequence"/>
</dbReference>
<reference evidence="7 8" key="1">
    <citation type="submission" date="2014-12" db="EMBL/GenBank/DDBJ databases">
        <title>Draft genome sequence of Paenibacillus kamchatkensis strain B-2647.</title>
        <authorList>
            <person name="Karlyshev A.V."/>
            <person name="Kudryashova E.B."/>
        </authorList>
    </citation>
    <scope>NUCLEOTIDE SEQUENCE [LARGE SCALE GENOMIC DNA]</scope>
    <source>
        <strain evidence="7 8">VKM B-2647</strain>
    </source>
</reference>
<dbReference type="PANTHER" id="PTHR43175">
    <property type="entry name" value="CARBONIC ANHYDRASE"/>
    <property type="match status" value="1"/>
</dbReference>
<name>A0ABR5AEK8_9BACL</name>
<dbReference type="RefSeq" id="WP_041049215.1">
    <property type="nucleotide sequence ID" value="NZ_JXAK01000036.1"/>
</dbReference>
<evidence type="ECO:0000256" key="6">
    <source>
        <dbReference type="ARBA" id="ARBA00048348"/>
    </source>
</evidence>
<evidence type="ECO:0000313" key="8">
    <source>
        <dbReference type="Proteomes" id="UP000031967"/>
    </source>
</evidence>
<evidence type="ECO:0000313" key="7">
    <source>
        <dbReference type="EMBL" id="KIL39493.1"/>
    </source>
</evidence>
<gene>
    <name evidence="7" type="ORF">SD70_19620</name>
</gene>
<comment type="catalytic activity">
    <reaction evidence="6">
        <text>hydrogencarbonate + H(+) = CO2 + H2O</text>
        <dbReference type="Rhea" id="RHEA:10748"/>
        <dbReference type="ChEBI" id="CHEBI:15377"/>
        <dbReference type="ChEBI" id="CHEBI:15378"/>
        <dbReference type="ChEBI" id="CHEBI:16526"/>
        <dbReference type="ChEBI" id="CHEBI:17544"/>
        <dbReference type="EC" id="4.2.1.1"/>
    </reaction>
</comment>
<dbReference type="Pfam" id="PF00484">
    <property type="entry name" value="Pro_CA"/>
    <property type="match status" value="1"/>
</dbReference>
<dbReference type="EMBL" id="JXAK01000036">
    <property type="protein sequence ID" value="KIL39493.1"/>
    <property type="molecule type" value="Genomic_DNA"/>
</dbReference>
<dbReference type="PANTHER" id="PTHR43175:SF3">
    <property type="entry name" value="CARBON DISULFIDE HYDROLASE"/>
    <property type="match status" value="1"/>
</dbReference>
<keyword evidence="4" id="KW-0479">Metal-binding</keyword>
<dbReference type="InterPro" id="IPR036874">
    <property type="entry name" value="Carbonic_anhydrase_sf"/>
</dbReference>
<comment type="similarity">
    <text evidence="2">Belongs to the beta-class carbonic anhydrase family.</text>
</comment>
<dbReference type="InterPro" id="IPR001765">
    <property type="entry name" value="Carbonic_anhydrase"/>
</dbReference>
<evidence type="ECO:0000256" key="4">
    <source>
        <dbReference type="ARBA" id="ARBA00022723"/>
    </source>
</evidence>
<comment type="cofactor">
    <cofactor evidence="1">
        <name>Zn(2+)</name>
        <dbReference type="ChEBI" id="CHEBI:29105"/>
    </cofactor>
</comment>
<comment type="caution">
    <text evidence="7">The sequence shown here is derived from an EMBL/GenBank/DDBJ whole genome shotgun (WGS) entry which is preliminary data.</text>
</comment>